<dbReference type="GeneID" id="70296118"/>
<sequence length="208" mass="22257">MHLPTCTQLALVLLSYTACTLGHFVGARGGHRGGNDILNKEATKEAHPRDDTATRAFSDTSIRSKSGKCLSVDPRSGDFRANLTPVQLKDCNTSSRRQQWDIITSGQHIDQPGFVLLVSTLTQACFNADPRRDPGSQINLFSCGGRADGGGEVTSSQLFASDGPLDNMRFSPQNGPGFCLTANGDVVDIARCDAQDDNQRFVINGGSP</sequence>
<dbReference type="OrthoDB" id="5383818at2759"/>
<dbReference type="SMART" id="SM00458">
    <property type="entry name" value="RICIN"/>
    <property type="match status" value="1"/>
</dbReference>
<keyword evidence="4" id="KW-1185">Reference proteome</keyword>
<comment type="caution">
    <text evidence="3">The sequence shown here is derived from an EMBL/GenBank/DDBJ whole genome shotgun (WGS) entry which is preliminary data.</text>
</comment>
<dbReference type="Proteomes" id="UP000887229">
    <property type="component" value="Unassembled WGS sequence"/>
</dbReference>
<evidence type="ECO:0000313" key="4">
    <source>
        <dbReference type="Proteomes" id="UP000887229"/>
    </source>
</evidence>
<proteinExistence type="predicted"/>
<dbReference type="AlphaFoldDB" id="A0A9P7ZIQ5"/>
<gene>
    <name evidence="3" type="ORF">F5Z01DRAFT_676099</name>
</gene>
<dbReference type="CDD" id="cd00161">
    <property type="entry name" value="beta-trefoil_Ricin-like"/>
    <property type="match status" value="1"/>
</dbReference>
<feature type="chain" id="PRO_5040368965" description="Ricin B lectin domain-containing protein" evidence="1">
    <location>
        <begin position="23"/>
        <end position="208"/>
    </location>
</feature>
<accession>A0A9P7ZIQ5</accession>
<dbReference type="EMBL" id="MU251263">
    <property type="protein sequence ID" value="KAG9252213.1"/>
    <property type="molecule type" value="Genomic_DNA"/>
</dbReference>
<reference evidence="3" key="1">
    <citation type="journal article" date="2021" name="IMA Fungus">
        <title>Genomic characterization of three marine fungi, including Emericellopsis atlantica sp. nov. with signatures of a generalist lifestyle and marine biomass degradation.</title>
        <authorList>
            <person name="Hagestad O.C."/>
            <person name="Hou L."/>
            <person name="Andersen J.H."/>
            <person name="Hansen E.H."/>
            <person name="Altermark B."/>
            <person name="Li C."/>
            <person name="Kuhnert E."/>
            <person name="Cox R.J."/>
            <person name="Crous P.W."/>
            <person name="Spatafora J.W."/>
            <person name="Lail K."/>
            <person name="Amirebrahimi M."/>
            <person name="Lipzen A."/>
            <person name="Pangilinan J."/>
            <person name="Andreopoulos W."/>
            <person name="Hayes R.D."/>
            <person name="Ng V."/>
            <person name="Grigoriev I.V."/>
            <person name="Jackson S.A."/>
            <person name="Sutton T.D.S."/>
            <person name="Dobson A.D.W."/>
            <person name="Rama T."/>
        </authorList>
    </citation>
    <scope>NUCLEOTIDE SEQUENCE</scope>
    <source>
        <strain evidence="3">TS7</strain>
    </source>
</reference>
<evidence type="ECO:0000259" key="2">
    <source>
        <dbReference type="SMART" id="SM00458"/>
    </source>
</evidence>
<organism evidence="3 4">
    <name type="scientific">Emericellopsis atlantica</name>
    <dbReference type="NCBI Taxonomy" id="2614577"/>
    <lineage>
        <taxon>Eukaryota</taxon>
        <taxon>Fungi</taxon>
        <taxon>Dikarya</taxon>
        <taxon>Ascomycota</taxon>
        <taxon>Pezizomycotina</taxon>
        <taxon>Sordariomycetes</taxon>
        <taxon>Hypocreomycetidae</taxon>
        <taxon>Hypocreales</taxon>
        <taxon>Bionectriaceae</taxon>
        <taxon>Emericellopsis</taxon>
    </lineage>
</organism>
<dbReference type="PROSITE" id="PS50231">
    <property type="entry name" value="RICIN_B_LECTIN"/>
    <property type="match status" value="1"/>
</dbReference>
<dbReference type="RefSeq" id="XP_046116137.1">
    <property type="nucleotide sequence ID" value="XM_046265215.1"/>
</dbReference>
<evidence type="ECO:0000256" key="1">
    <source>
        <dbReference type="SAM" id="SignalP"/>
    </source>
</evidence>
<dbReference type="Gene3D" id="2.80.10.50">
    <property type="match status" value="1"/>
</dbReference>
<dbReference type="InterPro" id="IPR000772">
    <property type="entry name" value="Ricin_B_lectin"/>
</dbReference>
<evidence type="ECO:0000313" key="3">
    <source>
        <dbReference type="EMBL" id="KAG9252213.1"/>
    </source>
</evidence>
<name>A0A9P7ZIQ5_9HYPO</name>
<keyword evidence="1" id="KW-0732">Signal</keyword>
<feature type="signal peptide" evidence="1">
    <location>
        <begin position="1"/>
        <end position="22"/>
    </location>
</feature>
<feature type="domain" description="Ricin B lectin" evidence="2">
    <location>
        <begin position="56"/>
        <end position="204"/>
    </location>
</feature>
<protein>
    <recommendedName>
        <fullName evidence="2">Ricin B lectin domain-containing protein</fullName>
    </recommendedName>
</protein>
<dbReference type="InterPro" id="IPR035992">
    <property type="entry name" value="Ricin_B-like_lectins"/>
</dbReference>
<dbReference type="SUPFAM" id="SSF50370">
    <property type="entry name" value="Ricin B-like lectins"/>
    <property type="match status" value="1"/>
</dbReference>